<keyword evidence="2" id="KW-0472">Membrane</keyword>
<keyword evidence="2" id="KW-0812">Transmembrane</keyword>
<evidence type="ECO:0000256" key="2">
    <source>
        <dbReference type="SAM" id="Phobius"/>
    </source>
</evidence>
<organism evidence="3 4">
    <name type="scientific">Mya arenaria</name>
    <name type="common">Soft-shell clam</name>
    <dbReference type="NCBI Taxonomy" id="6604"/>
    <lineage>
        <taxon>Eukaryota</taxon>
        <taxon>Metazoa</taxon>
        <taxon>Spiralia</taxon>
        <taxon>Lophotrochozoa</taxon>
        <taxon>Mollusca</taxon>
        <taxon>Bivalvia</taxon>
        <taxon>Autobranchia</taxon>
        <taxon>Heteroconchia</taxon>
        <taxon>Euheterodonta</taxon>
        <taxon>Imparidentia</taxon>
        <taxon>Neoheterodontei</taxon>
        <taxon>Myida</taxon>
        <taxon>Myoidea</taxon>
        <taxon>Myidae</taxon>
        <taxon>Mya</taxon>
    </lineage>
</organism>
<keyword evidence="4" id="KW-1185">Reference proteome</keyword>
<feature type="transmembrane region" description="Helical" evidence="2">
    <location>
        <begin position="304"/>
        <end position="327"/>
    </location>
</feature>
<feature type="region of interest" description="Disordered" evidence="1">
    <location>
        <begin position="126"/>
        <end position="300"/>
    </location>
</feature>
<proteinExistence type="predicted"/>
<feature type="compositionally biased region" description="Low complexity" evidence="1">
    <location>
        <begin position="267"/>
        <end position="288"/>
    </location>
</feature>
<feature type="compositionally biased region" description="Low complexity" evidence="1">
    <location>
        <begin position="162"/>
        <end position="213"/>
    </location>
</feature>
<evidence type="ECO:0000313" key="4">
    <source>
        <dbReference type="Proteomes" id="UP001164746"/>
    </source>
</evidence>
<name>A0ABY7FX67_MYAAR</name>
<gene>
    <name evidence="3" type="ORF">MAR_011193</name>
</gene>
<sequence length="449" mass="48413">MSGWVGNGGEGQDDPYPVETMAWKLKQRLQDTEPVCMGYNGQNRKCCDNVRMCFVELRSALDGVQLAAVGNQNMHVACRTVERKLGESRQCMTSWASQCHASVNADVILRPFDDALLDMNDQQAEFCSNLPPEPTTRLNTSPIVTTRSPVPETTPSKPPTPKSSAVPPTSKPTSVSTTSPNISETTSTSPPTSKPTLTTVSTSTLPKTSVSTPRRNSATTLKPTSTMKTSTAVKPNTNVTSATSGQTVKPIETTTKTEQQTNPPFISTSASMTTTTASGQSTSGTSGSPVTQARHGEKDSQDGIIAGSSVVGVVIIALLIIAGVCLWRRRKRRKAEAGSSTDSRKIMWRLFSRNRKSGNGGSDNNDTEIYAEIDDTFRVPSNRSQINVCYESTFGDNDVIIPSSHLKPKSQVSVVTVGNSAPVLDFIRKEDDMVTSFQTERLPNKQVEA</sequence>
<evidence type="ECO:0000256" key="1">
    <source>
        <dbReference type="SAM" id="MobiDB-lite"/>
    </source>
</evidence>
<accession>A0ABY7FX67</accession>
<evidence type="ECO:0000313" key="3">
    <source>
        <dbReference type="EMBL" id="WAR25489.1"/>
    </source>
</evidence>
<feature type="compositionally biased region" description="Polar residues" evidence="1">
    <location>
        <begin position="214"/>
        <end position="266"/>
    </location>
</feature>
<keyword evidence="2" id="KW-1133">Transmembrane helix</keyword>
<feature type="compositionally biased region" description="Polar residues" evidence="1">
    <location>
        <begin position="136"/>
        <end position="147"/>
    </location>
</feature>
<protein>
    <submittedName>
        <fullName evidence="3">Uncharacterized protein</fullName>
    </submittedName>
</protein>
<feature type="non-terminal residue" evidence="3">
    <location>
        <position position="1"/>
    </location>
</feature>
<dbReference type="EMBL" id="CP111025">
    <property type="protein sequence ID" value="WAR25489.1"/>
    <property type="molecule type" value="Genomic_DNA"/>
</dbReference>
<dbReference type="Proteomes" id="UP001164746">
    <property type="component" value="Chromosome 14"/>
</dbReference>
<reference evidence="3" key="1">
    <citation type="submission" date="2022-11" db="EMBL/GenBank/DDBJ databases">
        <title>Centuries of genome instability and evolution in soft-shell clam transmissible cancer (bioRxiv).</title>
        <authorList>
            <person name="Hart S.F.M."/>
            <person name="Yonemitsu M.A."/>
            <person name="Giersch R.M."/>
            <person name="Beal B.F."/>
            <person name="Arriagada G."/>
            <person name="Davis B.W."/>
            <person name="Ostrander E.A."/>
            <person name="Goff S.P."/>
            <person name="Metzger M.J."/>
        </authorList>
    </citation>
    <scope>NUCLEOTIDE SEQUENCE</scope>
    <source>
        <strain evidence="3">MELC-2E11</strain>
        <tissue evidence="3">Siphon/mantle</tissue>
    </source>
</reference>